<sequence>MDPHIKDLVDFDQEYLNRQKPYNKQSIIVLKILWTTSGQFWKPTCDASTSVIVPQRQERKIVDKTNDRTSYFGPRTYLFVEKLHASHPVTINDTNASIKFARNVDEEQRDEDINKESRIRGAIDDLEGVENRCNMTSPTVKVITVHINETNRSNFMLMIFLVWEMCEKGIRTLYYHPYRKLFKDSKRQDHIIFPLTVKMFNEGDDLNLHTKGIRGSRTGGKDKTKILFCRLHNRLSENTQYETSRLACLLMKNGNPLWDTLKLSKAVIFTNRIVKSVPRVKKSKLPKKRTKVDLPPNEPAGHKNYSPLARNVNNETLPNGTLVFSNSTITNLLNHHNTNNDYQNTTHNCLHFGSTDPNFVDQQKASDVSQPREISTRTSQATDDAAISGILSQGLPVCWGTNNTGQCGSINDKIISQPTSGDFSSDEIRQYLERLEQQEQSKLNLKNIFDDVFMIN</sequence>
<dbReference type="OrthoDB" id="10063972at2759"/>
<protein>
    <submittedName>
        <fullName evidence="2">Uncharacterized protein</fullName>
    </submittedName>
</protein>
<comment type="caution">
    <text evidence="2">The sequence shown here is derived from an EMBL/GenBank/DDBJ whole genome shotgun (WGS) entry which is preliminary data.</text>
</comment>
<dbReference type="EMBL" id="CAJNON010000105">
    <property type="protein sequence ID" value="CAF0973013.1"/>
    <property type="molecule type" value="Genomic_DNA"/>
</dbReference>
<feature type="region of interest" description="Disordered" evidence="1">
    <location>
        <begin position="280"/>
        <end position="309"/>
    </location>
</feature>
<gene>
    <name evidence="2" type="ORF">IZO911_LOCUS15096</name>
    <name evidence="5" type="ORF">KXQ929_LOCUS36425</name>
    <name evidence="4" type="ORF">OKA104_LOCUS35644</name>
    <name evidence="3" type="ORF">VCS650_LOCUS13242</name>
</gene>
<dbReference type="Proteomes" id="UP000663868">
    <property type="component" value="Unassembled WGS sequence"/>
</dbReference>
<dbReference type="Proteomes" id="UP000663860">
    <property type="component" value="Unassembled WGS sequence"/>
</dbReference>
<dbReference type="Proteomes" id="UP000663891">
    <property type="component" value="Unassembled WGS sequence"/>
</dbReference>
<name>A0A814DAK8_9BILA</name>
<organism evidence="2 6">
    <name type="scientific">Adineta steineri</name>
    <dbReference type="NCBI Taxonomy" id="433720"/>
    <lineage>
        <taxon>Eukaryota</taxon>
        <taxon>Metazoa</taxon>
        <taxon>Spiralia</taxon>
        <taxon>Gnathifera</taxon>
        <taxon>Rotifera</taxon>
        <taxon>Eurotatoria</taxon>
        <taxon>Bdelloidea</taxon>
        <taxon>Adinetida</taxon>
        <taxon>Adinetidae</taxon>
        <taxon>Adineta</taxon>
    </lineage>
</organism>
<dbReference type="EMBL" id="CAJNOE010000128">
    <property type="protein sequence ID" value="CAF0952698.1"/>
    <property type="molecule type" value="Genomic_DNA"/>
</dbReference>
<reference evidence="2" key="1">
    <citation type="submission" date="2021-02" db="EMBL/GenBank/DDBJ databases">
        <authorList>
            <person name="Nowell W R."/>
        </authorList>
    </citation>
    <scope>NUCLEOTIDE SEQUENCE</scope>
</reference>
<dbReference type="AlphaFoldDB" id="A0A814DAK8"/>
<dbReference type="EMBL" id="CAJOAY010005237">
    <property type="protein sequence ID" value="CAF4100377.1"/>
    <property type="molecule type" value="Genomic_DNA"/>
</dbReference>
<evidence type="ECO:0000313" key="4">
    <source>
        <dbReference type="EMBL" id="CAF4100377.1"/>
    </source>
</evidence>
<evidence type="ECO:0000313" key="5">
    <source>
        <dbReference type="EMBL" id="CAF4135880.1"/>
    </source>
</evidence>
<evidence type="ECO:0000313" key="3">
    <source>
        <dbReference type="EMBL" id="CAF0973013.1"/>
    </source>
</evidence>
<evidence type="ECO:0000313" key="2">
    <source>
        <dbReference type="EMBL" id="CAF0952698.1"/>
    </source>
</evidence>
<evidence type="ECO:0000256" key="1">
    <source>
        <dbReference type="SAM" id="MobiDB-lite"/>
    </source>
</evidence>
<dbReference type="EMBL" id="CAJOBB010005653">
    <property type="protein sequence ID" value="CAF4135880.1"/>
    <property type="molecule type" value="Genomic_DNA"/>
</dbReference>
<evidence type="ECO:0000313" key="6">
    <source>
        <dbReference type="Proteomes" id="UP000663860"/>
    </source>
</evidence>
<feature type="compositionally biased region" description="Basic residues" evidence="1">
    <location>
        <begin position="280"/>
        <end position="290"/>
    </location>
</feature>
<proteinExistence type="predicted"/>
<dbReference type="Proteomes" id="UP000663881">
    <property type="component" value="Unassembled WGS sequence"/>
</dbReference>
<accession>A0A814DAK8</accession>